<feature type="transmembrane region" description="Helical" evidence="6">
    <location>
        <begin position="143"/>
        <end position="165"/>
    </location>
</feature>
<feature type="transmembrane region" description="Helical" evidence="6">
    <location>
        <begin position="270"/>
        <end position="291"/>
    </location>
</feature>
<evidence type="ECO:0008006" key="9">
    <source>
        <dbReference type="Google" id="ProtNLM"/>
    </source>
</evidence>
<keyword evidence="3 6" id="KW-1133">Transmembrane helix</keyword>
<feature type="compositionally biased region" description="Gly residues" evidence="5">
    <location>
        <begin position="311"/>
        <end position="320"/>
    </location>
</feature>
<feature type="compositionally biased region" description="Polar residues" evidence="5">
    <location>
        <begin position="298"/>
        <end position="309"/>
    </location>
</feature>
<gene>
    <name evidence="7" type="ORF">HRR80_003391</name>
</gene>
<evidence type="ECO:0000256" key="6">
    <source>
        <dbReference type="SAM" id="Phobius"/>
    </source>
</evidence>
<dbReference type="GO" id="GO:0000324">
    <property type="term" value="C:fungal-type vacuole"/>
    <property type="evidence" value="ECO:0007669"/>
    <property type="project" value="TreeGrafter"/>
</dbReference>
<dbReference type="Pfam" id="PF04479">
    <property type="entry name" value="RTA1"/>
    <property type="match status" value="1"/>
</dbReference>
<comment type="caution">
    <text evidence="7">The sequence shown here is derived from an EMBL/GenBank/DDBJ whole genome shotgun (WGS) entry which is preliminary data.</text>
</comment>
<evidence type="ECO:0000313" key="7">
    <source>
        <dbReference type="EMBL" id="KAJ8993368.1"/>
    </source>
</evidence>
<feature type="transmembrane region" description="Helical" evidence="6">
    <location>
        <begin position="104"/>
        <end position="131"/>
    </location>
</feature>
<dbReference type="GO" id="GO:0005886">
    <property type="term" value="C:plasma membrane"/>
    <property type="evidence" value="ECO:0007669"/>
    <property type="project" value="TreeGrafter"/>
</dbReference>
<feature type="transmembrane region" description="Helical" evidence="6">
    <location>
        <begin position="43"/>
        <end position="63"/>
    </location>
</feature>
<dbReference type="Proteomes" id="UP001161757">
    <property type="component" value="Unassembled WGS sequence"/>
</dbReference>
<organism evidence="7 8">
    <name type="scientific">Exophiala dermatitidis</name>
    <name type="common">Black yeast-like fungus</name>
    <name type="synonym">Wangiella dermatitidis</name>
    <dbReference type="NCBI Taxonomy" id="5970"/>
    <lineage>
        <taxon>Eukaryota</taxon>
        <taxon>Fungi</taxon>
        <taxon>Dikarya</taxon>
        <taxon>Ascomycota</taxon>
        <taxon>Pezizomycotina</taxon>
        <taxon>Eurotiomycetes</taxon>
        <taxon>Chaetothyriomycetidae</taxon>
        <taxon>Chaetothyriales</taxon>
        <taxon>Herpotrichiellaceae</taxon>
        <taxon>Exophiala</taxon>
    </lineage>
</organism>
<evidence type="ECO:0000256" key="2">
    <source>
        <dbReference type="ARBA" id="ARBA00022692"/>
    </source>
</evidence>
<evidence type="ECO:0000256" key="3">
    <source>
        <dbReference type="ARBA" id="ARBA00022989"/>
    </source>
</evidence>
<feature type="transmembrane region" description="Helical" evidence="6">
    <location>
        <begin position="223"/>
        <end position="250"/>
    </location>
</feature>
<reference evidence="7" key="1">
    <citation type="submission" date="2023-01" db="EMBL/GenBank/DDBJ databases">
        <title>Exophiala dermititidis isolated from Cystic Fibrosis Patient.</title>
        <authorList>
            <person name="Kurbessoian T."/>
            <person name="Crocker A."/>
            <person name="Murante D."/>
            <person name="Hogan D.A."/>
            <person name="Stajich J.E."/>
        </authorList>
    </citation>
    <scope>NUCLEOTIDE SEQUENCE</scope>
    <source>
        <strain evidence="7">Ex8</strain>
    </source>
</reference>
<dbReference type="EMBL" id="JAJGCB010000004">
    <property type="protein sequence ID" value="KAJ8993368.1"/>
    <property type="molecule type" value="Genomic_DNA"/>
</dbReference>
<feature type="compositionally biased region" description="Basic and acidic residues" evidence="5">
    <location>
        <begin position="321"/>
        <end position="336"/>
    </location>
</feature>
<evidence type="ECO:0000256" key="5">
    <source>
        <dbReference type="SAM" id="MobiDB-lite"/>
    </source>
</evidence>
<dbReference type="InterPro" id="IPR007568">
    <property type="entry name" value="RTA1"/>
</dbReference>
<evidence type="ECO:0000313" key="8">
    <source>
        <dbReference type="Proteomes" id="UP001161757"/>
    </source>
</evidence>
<accession>A0AAN6EY36</accession>
<name>A0AAN6EY36_EXODE</name>
<keyword evidence="4 6" id="KW-0472">Membrane</keyword>
<protein>
    <recommendedName>
        <fullName evidence="9">Parasitic phase-specific protein PSP-1</fullName>
    </recommendedName>
</protein>
<feature type="region of interest" description="Disordered" evidence="5">
    <location>
        <begin position="298"/>
        <end position="336"/>
    </location>
</feature>
<comment type="subcellular location">
    <subcellularLocation>
        <location evidence="1">Membrane</location>
        <topology evidence="1">Multi-pass membrane protein</topology>
    </subcellularLocation>
</comment>
<sequence>MSSNLPLYISPNGTVYVFYGDQANCTISACPVEISVYGYRPSLAASGTLIALYAICIFFQLFLGWRYKAWGFMAAMALGCIDEILGYVGRILLWQNPWGQQGFIMQIVLITIGPVFFSAAIYVMLYQIVTYISIKHSRFSPRFFYYTFIPCDILSLILQAIGGAMSSTSNGSSDAGVNIALAGLAFQVATLVVFVTMTVDYFVRSRDVWMRPNSKARRIHVQLPTRFLVFVSFLSLATLLILVRCCYRVYELNEGYSRNSEALRDEGLFIGLESVMVVLAAYCLIVAHPGFGFTRDSNGKQTPYENQTEVLGGGGSGVGPGRDDGIGSKDEKMASV</sequence>
<feature type="transmembrane region" description="Helical" evidence="6">
    <location>
        <begin position="177"/>
        <end position="203"/>
    </location>
</feature>
<evidence type="ECO:0000256" key="4">
    <source>
        <dbReference type="ARBA" id="ARBA00023136"/>
    </source>
</evidence>
<dbReference type="PANTHER" id="PTHR31465:SF9">
    <property type="entry name" value="SPHINGOID LONG-CHAIN BASE TRANSPORTER RSB1"/>
    <property type="match status" value="1"/>
</dbReference>
<keyword evidence="2 6" id="KW-0812">Transmembrane</keyword>
<feature type="transmembrane region" description="Helical" evidence="6">
    <location>
        <begin position="70"/>
        <end position="92"/>
    </location>
</feature>
<dbReference type="PANTHER" id="PTHR31465">
    <property type="entry name" value="PROTEIN RTA1-RELATED"/>
    <property type="match status" value="1"/>
</dbReference>
<proteinExistence type="predicted"/>
<dbReference type="AlphaFoldDB" id="A0AAN6EY36"/>
<evidence type="ECO:0000256" key="1">
    <source>
        <dbReference type="ARBA" id="ARBA00004141"/>
    </source>
</evidence>